<keyword evidence="1" id="KW-0472">Membrane</keyword>
<gene>
    <name evidence="2" type="ORF">MTO99_10555</name>
</gene>
<sequence>MPASRNDAWVVAGFAAALDLALVVCAFGLVSLATDAEVVGDPAVGVLVGPLSLGASVAALLVVLGFRLRRPDRMAGTVVWSALAAWAALVAVAIVGHALSTTGSVAASVVFGFAFGIGWFGVLVPVLAAVVASVAVLVARGRAAGMDRPRWPWERDGAE</sequence>
<keyword evidence="3" id="KW-1185">Reference proteome</keyword>
<name>A0ABY4BTV6_9MICO</name>
<keyword evidence="1" id="KW-1133">Transmembrane helix</keyword>
<evidence type="ECO:0000313" key="2">
    <source>
        <dbReference type="EMBL" id="UOE42635.1"/>
    </source>
</evidence>
<proteinExistence type="predicted"/>
<keyword evidence="1" id="KW-0812">Transmembrane</keyword>
<feature type="transmembrane region" description="Helical" evidence="1">
    <location>
        <begin position="9"/>
        <end position="32"/>
    </location>
</feature>
<feature type="transmembrane region" description="Helical" evidence="1">
    <location>
        <begin position="78"/>
        <end position="99"/>
    </location>
</feature>
<protein>
    <submittedName>
        <fullName evidence="2">DUF6121 family protein</fullName>
    </submittedName>
</protein>
<evidence type="ECO:0000256" key="1">
    <source>
        <dbReference type="SAM" id="Phobius"/>
    </source>
</evidence>
<reference evidence="2 3" key="1">
    <citation type="submission" date="2022-03" db="EMBL/GenBank/DDBJ databases">
        <title>Mucilaginibacter sp. isolated from the gut of Protaetia brevitarsis seulensis larvae.</title>
        <authorList>
            <person name="Won M."/>
            <person name="Kim S.-J."/>
            <person name="Kwon S.-W."/>
        </authorList>
    </citation>
    <scope>NUCLEOTIDE SEQUENCE [LARGE SCALE GENOMIC DNA]</scope>
    <source>
        <strain evidence="2 3">CFWR-12</strain>
    </source>
</reference>
<evidence type="ECO:0000313" key="3">
    <source>
        <dbReference type="Proteomes" id="UP000832097"/>
    </source>
</evidence>
<organism evidence="2 3">
    <name type="scientific">Agromyces larvae</name>
    <dbReference type="NCBI Taxonomy" id="2929802"/>
    <lineage>
        <taxon>Bacteria</taxon>
        <taxon>Bacillati</taxon>
        <taxon>Actinomycetota</taxon>
        <taxon>Actinomycetes</taxon>
        <taxon>Micrococcales</taxon>
        <taxon>Microbacteriaceae</taxon>
        <taxon>Agromyces</taxon>
    </lineage>
</organism>
<accession>A0ABY4BTV6</accession>
<feature type="transmembrane region" description="Helical" evidence="1">
    <location>
        <begin position="105"/>
        <end position="138"/>
    </location>
</feature>
<dbReference type="InterPro" id="IPR046124">
    <property type="entry name" value="DUF6121"/>
</dbReference>
<feature type="transmembrane region" description="Helical" evidence="1">
    <location>
        <begin position="44"/>
        <end position="66"/>
    </location>
</feature>
<dbReference type="Proteomes" id="UP000832097">
    <property type="component" value="Chromosome"/>
</dbReference>
<dbReference type="RefSeq" id="WP_243553568.1">
    <property type="nucleotide sequence ID" value="NZ_CP094528.1"/>
</dbReference>
<dbReference type="EMBL" id="CP094528">
    <property type="protein sequence ID" value="UOE42635.1"/>
    <property type="molecule type" value="Genomic_DNA"/>
</dbReference>
<dbReference type="Pfam" id="PF19616">
    <property type="entry name" value="DUF6121"/>
    <property type="match status" value="1"/>
</dbReference>